<feature type="region of interest" description="Disordered" evidence="1">
    <location>
        <begin position="223"/>
        <end position="250"/>
    </location>
</feature>
<dbReference type="PANTHER" id="PTHR14332">
    <property type="entry name" value="DISRUPTED IN SCHIZOPHRENIA 1 PROTEIN"/>
    <property type="match status" value="1"/>
</dbReference>
<protein>
    <recommendedName>
        <fullName evidence="4">DISC1 scaffold protein</fullName>
    </recommendedName>
</protein>
<dbReference type="PANTHER" id="PTHR14332:SF3">
    <property type="entry name" value="DISRUPTED IN SCHIZOPHRENIA 1 PROTEIN"/>
    <property type="match status" value="1"/>
</dbReference>
<feature type="compositionally biased region" description="Basic and acidic residues" evidence="1">
    <location>
        <begin position="234"/>
        <end position="250"/>
    </location>
</feature>
<evidence type="ECO:0000256" key="1">
    <source>
        <dbReference type="SAM" id="MobiDB-lite"/>
    </source>
</evidence>
<feature type="region of interest" description="Disordered" evidence="1">
    <location>
        <begin position="114"/>
        <end position="205"/>
    </location>
</feature>
<accession>A0A8D0ZVS7</accession>
<evidence type="ECO:0000313" key="2">
    <source>
        <dbReference type="Ensembl" id="ENSSSCP00035022679.1"/>
    </source>
</evidence>
<reference evidence="2" key="1">
    <citation type="submission" date="2025-08" db="UniProtKB">
        <authorList>
            <consortium name="Ensembl"/>
        </authorList>
    </citation>
    <scope>IDENTIFICATION</scope>
</reference>
<dbReference type="InterPro" id="IPR026081">
    <property type="entry name" value="DISC1"/>
</dbReference>
<feature type="compositionally biased region" description="Basic and acidic residues" evidence="1">
    <location>
        <begin position="614"/>
        <end position="628"/>
    </location>
</feature>
<name>A0A8D0ZVS7_PIG</name>
<feature type="compositionally biased region" description="Gly residues" evidence="1">
    <location>
        <begin position="1"/>
        <end position="17"/>
    </location>
</feature>
<feature type="region of interest" description="Disordered" evidence="1">
    <location>
        <begin position="606"/>
        <end position="628"/>
    </location>
</feature>
<feature type="region of interest" description="Disordered" evidence="1">
    <location>
        <begin position="65"/>
        <end position="100"/>
    </location>
</feature>
<sequence length="732" mass="78868">MLGGDPQGAPAGGAGGHRAGRQDGSLPAASFRRRRLARRPGYMRSAAGPRIGFLSPAVGSLLQAQGGACSEETQHSEPRTGPCGRDPGGQGQGPSTGTLIPWSTAASAWTSGRGTLGLSGIQPRGGRALPSRLTRSCGSGDNICQGAPPSMDSWEAPSPSREAACGKGALDTWARGSLSPEEGSGTNCSLGSGPKVDPTPPGSQDVFTSNFSFIRLSLVSAGERGEAEGCPPPREAEASHQSPEETVAKAADVDGPHEHPQLLSPASPLKAPQDLADAAQMAGGSPRLECEMLPLLDMDAASFCSLDPSRPEGSHPQDADLWDPLLRTCEPALLHCLQGQRRRLEVKSLRLKLRKLQEKAVEDDDYDKAETIQQRLEDLEKEGNSLHFMLPSRLPALSGLLGHLGAQAQAALHRAAQHLQERIKSLNLLLKEITAKVCSSERLCSTLRKKVKDIETHLPALLEAKMLAVSGNHFCTAKELTDEIRSLRAEREGLEGLLHKLLVLSSRNVQKLGSVKDDYSRLRRELDLGRAAYEASVKANTMKYGEVLEDQLRSCKCPLLRKVWEADLEACRLFIQSLQLQEPGGSLSAEDERQMDDLGSSACTAPLAIPLRPPSEDERKTPLQASEEWKVHLTPSPHCAGSEQQKEESYNLLAELGEKCEAIGKKLLYLEDQLHTAIQSHDEDLIHSLRRELQMVKETLQAMILQLQPAKEAGEREAAASCVTAGVREAQA</sequence>
<evidence type="ECO:0000313" key="3">
    <source>
        <dbReference type="Proteomes" id="UP000694720"/>
    </source>
</evidence>
<dbReference type="AlphaFoldDB" id="A0A8D0ZVS7"/>
<organism evidence="2 3">
    <name type="scientific">Sus scrofa</name>
    <name type="common">Pig</name>
    <dbReference type="NCBI Taxonomy" id="9823"/>
    <lineage>
        <taxon>Eukaryota</taxon>
        <taxon>Metazoa</taxon>
        <taxon>Chordata</taxon>
        <taxon>Craniata</taxon>
        <taxon>Vertebrata</taxon>
        <taxon>Euteleostomi</taxon>
        <taxon>Mammalia</taxon>
        <taxon>Eutheria</taxon>
        <taxon>Laurasiatheria</taxon>
        <taxon>Artiodactyla</taxon>
        <taxon>Suina</taxon>
        <taxon>Suidae</taxon>
        <taxon>Sus</taxon>
    </lineage>
</organism>
<dbReference type="Proteomes" id="UP000694720">
    <property type="component" value="Unplaced"/>
</dbReference>
<evidence type="ECO:0008006" key="4">
    <source>
        <dbReference type="Google" id="ProtNLM"/>
    </source>
</evidence>
<proteinExistence type="predicted"/>
<dbReference type="Ensembl" id="ENSSSCT00035056384.1">
    <property type="protein sequence ID" value="ENSSSCP00035022679.1"/>
    <property type="gene ID" value="ENSSSCG00035042390.1"/>
</dbReference>
<feature type="region of interest" description="Disordered" evidence="1">
    <location>
        <begin position="1"/>
        <end position="49"/>
    </location>
</feature>